<organism evidence="2 3">
    <name type="scientific">Verticillium longisporum</name>
    <name type="common">Verticillium dahliae var. longisporum</name>
    <dbReference type="NCBI Taxonomy" id="100787"/>
    <lineage>
        <taxon>Eukaryota</taxon>
        <taxon>Fungi</taxon>
        <taxon>Dikarya</taxon>
        <taxon>Ascomycota</taxon>
        <taxon>Pezizomycotina</taxon>
        <taxon>Sordariomycetes</taxon>
        <taxon>Hypocreomycetidae</taxon>
        <taxon>Glomerellales</taxon>
        <taxon>Plectosphaerellaceae</taxon>
        <taxon>Verticillium</taxon>
    </lineage>
</organism>
<dbReference type="Proteomes" id="UP000045706">
    <property type="component" value="Unassembled WGS sequence"/>
</dbReference>
<feature type="region of interest" description="Disordered" evidence="1">
    <location>
        <begin position="80"/>
        <end position="116"/>
    </location>
</feature>
<evidence type="ECO:0000256" key="1">
    <source>
        <dbReference type="SAM" id="MobiDB-lite"/>
    </source>
</evidence>
<accession>A0A0G4LZY6</accession>
<gene>
    <name evidence="2" type="ORF">BN1723_013941</name>
</gene>
<evidence type="ECO:0000313" key="3">
    <source>
        <dbReference type="Proteomes" id="UP000045706"/>
    </source>
</evidence>
<proteinExistence type="predicted"/>
<sequence length="116" mass="12826">MAYLPSLRPSNGTRDPRCICPPGFQLLRLDGLEVDRDNIPGSRASQFFPPGPYSHRDPLMAILQMLHRLETKVTRLTDANVDRRDIPSMEAPIEAPSTQEALDGGVLTPLSMTSPE</sequence>
<name>A0A0G4LZY6_VERLO</name>
<reference evidence="3" key="1">
    <citation type="submission" date="2015-05" db="EMBL/GenBank/DDBJ databases">
        <authorList>
            <person name="Fogelqvist Johan"/>
        </authorList>
    </citation>
    <scope>NUCLEOTIDE SEQUENCE [LARGE SCALE GENOMIC DNA]</scope>
</reference>
<evidence type="ECO:0000313" key="2">
    <source>
        <dbReference type="EMBL" id="CRK27145.1"/>
    </source>
</evidence>
<dbReference type="AlphaFoldDB" id="A0A0G4LZY6"/>
<protein>
    <submittedName>
        <fullName evidence="2">Uncharacterized protein</fullName>
    </submittedName>
</protein>
<dbReference type="EMBL" id="CVQI01019890">
    <property type="protein sequence ID" value="CRK27145.1"/>
    <property type="molecule type" value="Genomic_DNA"/>
</dbReference>